<keyword evidence="3" id="KW-0963">Cytoplasm</keyword>
<evidence type="ECO:0000256" key="7">
    <source>
        <dbReference type="ARBA" id="ARBA00023069"/>
    </source>
</evidence>
<accession>A0ABR3NUV1</accession>
<feature type="region of interest" description="Disordered" evidence="12">
    <location>
        <begin position="550"/>
        <end position="634"/>
    </location>
</feature>
<dbReference type="InterPro" id="IPR058030">
    <property type="entry name" value="TRIM8/14/16/25/29/45/65_CC"/>
</dbReference>
<keyword evidence="7" id="KW-0969">Cilium</keyword>
<dbReference type="PROSITE" id="PS51450">
    <property type="entry name" value="LRR"/>
    <property type="match status" value="2"/>
</dbReference>
<evidence type="ECO:0000256" key="6">
    <source>
        <dbReference type="ARBA" id="ARBA00023054"/>
    </source>
</evidence>
<evidence type="ECO:0000256" key="8">
    <source>
        <dbReference type="ARBA" id="ARBA00023273"/>
    </source>
</evidence>
<feature type="compositionally biased region" description="Basic and acidic residues" evidence="12">
    <location>
        <begin position="367"/>
        <end position="377"/>
    </location>
</feature>
<evidence type="ECO:0000256" key="5">
    <source>
        <dbReference type="ARBA" id="ARBA00022737"/>
    </source>
</evidence>
<dbReference type="InterPro" id="IPR001611">
    <property type="entry name" value="Leu-rich_rpt"/>
</dbReference>
<evidence type="ECO:0000256" key="10">
    <source>
        <dbReference type="ARBA" id="ARBA00050057"/>
    </source>
</evidence>
<feature type="compositionally biased region" description="Basic and acidic residues" evidence="12">
    <location>
        <begin position="423"/>
        <end position="446"/>
    </location>
</feature>
<evidence type="ECO:0000256" key="4">
    <source>
        <dbReference type="ARBA" id="ARBA00022614"/>
    </source>
</evidence>
<evidence type="ECO:0000256" key="11">
    <source>
        <dbReference type="SAM" id="Coils"/>
    </source>
</evidence>
<feature type="compositionally biased region" description="Low complexity" evidence="12">
    <location>
        <begin position="603"/>
        <end position="612"/>
    </location>
</feature>
<dbReference type="SMART" id="SM00446">
    <property type="entry name" value="LRRcap"/>
    <property type="match status" value="1"/>
</dbReference>
<evidence type="ECO:0000256" key="9">
    <source>
        <dbReference type="ARBA" id="ARBA00049982"/>
    </source>
</evidence>
<dbReference type="Pfam" id="PF25600">
    <property type="entry name" value="TRIM_CC"/>
    <property type="match status" value="1"/>
</dbReference>
<dbReference type="PROSITE" id="PS51203">
    <property type="entry name" value="CS"/>
    <property type="match status" value="1"/>
</dbReference>
<organism evidence="14 15">
    <name type="scientific">Cirrhinus molitorella</name>
    <name type="common">mud carp</name>
    <dbReference type="NCBI Taxonomy" id="172907"/>
    <lineage>
        <taxon>Eukaryota</taxon>
        <taxon>Metazoa</taxon>
        <taxon>Chordata</taxon>
        <taxon>Craniata</taxon>
        <taxon>Vertebrata</taxon>
        <taxon>Euteleostomi</taxon>
        <taxon>Actinopterygii</taxon>
        <taxon>Neopterygii</taxon>
        <taxon>Teleostei</taxon>
        <taxon>Ostariophysi</taxon>
        <taxon>Cypriniformes</taxon>
        <taxon>Cyprinidae</taxon>
        <taxon>Labeoninae</taxon>
        <taxon>Labeonini</taxon>
        <taxon>Cirrhinus</taxon>
    </lineage>
</organism>
<comment type="caution">
    <text evidence="14">The sequence shown here is derived from an EMBL/GenBank/DDBJ whole genome shotgun (WGS) entry which is preliminary data.</text>
</comment>
<dbReference type="InterPro" id="IPR032675">
    <property type="entry name" value="LRR_dom_sf"/>
</dbReference>
<dbReference type="InterPro" id="IPR056496">
    <property type="entry name" value="CS_DNAAF11_C"/>
</dbReference>
<dbReference type="SUPFAM" id="SSF52058">
    <property type="entry name" value="L domain-like"/>
    <property type="match status" value="1"/>
</dbReference>
<comment type="subcellular location">
    <subcellularLocation>
        <location evidence="1">Cell projection</location>
        <location evidence="1">Cilium</location>
    </subcellularLocation>
    <subcellularLocation>
        <location evidence="2">Cytoplasm</location>
    </subcellularLocation>
</comment>
<dbReference type="Proteomes" id="UP001558613">
    <property type="component" value="Unassembled WGS sequence"/>
</dbReference>
<proteinExistence type="inferred from homology"/>
<feature type="region of interest" description="Disordered" evidence="12">
    <location>
        <begin position="1"/>
        <end position="26"/>
    </location>
</feature>
<gene>
    <name evidence="14" type="ORF">QQF64_015415</name>
</gene>
<dbReference type="Pfam" id="PF14580">
    <property type="entry name" value="LRR_9"/>
    <property type="match status" value="1"/>
</dbReference>
<keyword evidence="5" id="KW-0677">Repeat</keyword>
<keyword evidence="15" id="KW-1185">Reference proteome</keyword>
<sequence length="634" mass="73016">MDEHKNHNTVSAAAERTEKQRQLVGMQRKNLQRIQEREKELEELREAVETHKRSAQAAVKDSERIFTELICSIERSRSEVTQLIRDQETCALSRAEGQLKRLEQEIEDLRRRDDELEQLSNTNHHIHFLQSFQSLSVPPGSTDSPRITVSSHLSFDDVGQSVSDLREKLEQFCRKEIEKILGGVSEDLIRRRAEHNNGEIFSLEEVSLHQQDIEKIEHIDKWCRDLKILYLQNNLIPKIENVGRLKKLEYLNLALNNIEVIENLEGCESLQKLDLTVNFVGTLSSVESLKQNLHLKELYLVGNPCTEFQGYRQYVVACLPQLQWLDGKEIRRGERIQALQALDAVRRHVLEQEAEYLEKREKQKKSGLKETSEKQEDPQIDQLLSENQNGTHQNPESSSKSHRDAEDMEREFWEKPCPFTPESRLEAHRHLEDKRRAKEKEREKPKNKTPRTLITADGRVLNVNEPKLDFSLTEDENNCMRLDLHVYRHMDTSLLDVDVQPTYVRVTVKGKVFQLVLPAEVKPDSSTAQRSQTTSHLLLILPLAHGEIKPKKPTARPISVTSNQNTKKETRAAPGRELLEVDPGLAGSLANIVPKGKEPSQKPLQLPQPRQRCGIEERPVSKDFVDDPEVPPLM</sequence>
<evidence type="ECO:0000256" key="12">
    <source>
        <dbReference type="SAM" id="MobiDB-lite"/>
    </source>
</evidence>
<name>A0ABR3NUV1_9TELE</name>
<dbReference type="PANTHER" id="PTHR18849">
    <property type="entry name" value="LEUCINE RICH REPEAT PROTEIN"/>
    <property type="match status" value="1"/>
</dbReference>
<dbReference type="Pfam" id="PF23602">
    <property type="entry name" value="CS_DNAAF11_C"/>
    <property type="match status" value="1"/>
</dbReference>
<comment type="similarity">
    <text evidence="9">Belongs to the tilB family.</text>
</comment>
<reference evidence="14 15" key="1">
    <citation type="submission" date="2023-09" db="EMBL/GenBank/DDBJ databases">
        <authorList>
            <person name="Wang M."/>
        </authorList>
    </citation>
    <scope>NUCLEOTIDE SEQUENCE [LARGE SCALE GENOMIC DNA]</scope>
    <source>
        <strain evidence="14">GT-2023</strain>
        <tissue evidence="14">Liver</tissue>
    </source>
</reference>
<evidence type="ECO:0000256" key="1">
    <source>
        <dbReference type="ARBA" id="ARBA00004138"/>
    </source>
</evidence>
<dbReference type="InterPro" id="IPR003603">
    <property type="entry name" value="U2A'_phosphoprotein32A_C"/>
</dbReference>
<feature type="compositionally biased region" description="Basic and acidic residues" evidence="12">
    <location>
        <begin position="613"/>
        <end position="625"/>
    </location>
</feature>
<dbReference type="SMART" id="SM00365">
    <property type="entry name" value="LRR_SD22"/>
    <property type="match status" value="3"/>
</dbReference>
<keyword evidence="6 11" id="KW-0175">Coiled coil</keyword>
<dbReference type="EMBL" id="JAYMGO010000002">
    <property type="protein sequence ID" value="KAL1280815.1"/>
    <property type="molecule type" value="Genomic_DNA"/>
</dbReference>
<feature type="region of interest" description="Disordered" evidence="12">
    <location>
        <begin position="358"/>
        <end position="451"/>
    </location>
</feature>
<dbReference type="PANTHER" id="PTHR18849:SF0">
    <property type="entry name" value="CILIA- AND FLAGELLA-ASSOCIATED PROTEIN 410-RELATED"/>
    <property type="match status" value="1"/>
</dbReference>
<evidence type="ECO:0000313" key="14">
    <source>
        <dbReference type="EMBL" id="KAL1280815.1"/>
    </source>
</evidence>
<evidence type="ECO:0000259" key="13">
    <source>
        <dbReference type="PROSITE" id="PS51203"/>
    </source>
</evidence>
<protein>
    <recommendedName>
        <fullName evidence="10">Leucine-rich repeat-containing protein 6</fullName>
    </recommendedName>
</protein>
<dbReference type="InterPro" id="IPR007052">
    <property type="entry name" value="CS_dom"/>
</dbReference>
<keyword evidence="8" id="KW-0966">Cell projection</keyword>
<feature type="coiled-coil region" evidence="11">
    <location>
        <begin position="85"/>
        <end position="122"/>
    </location>
</feature>
<evidence type="ECO:0000256" key="3">
    <source>
        <dbReference type="ARBA" id="ARBA00022490"/>
    </source>
</evidence>
<feature type="compositionally biased region" description="Polar residues" evidence="12">
    <location>
        <begin position="382"/>
        <end position="398"/>
    </location>
</feature>
<dbReference type="Gene3D" id="3.80.10.10">
    <property type="entry name" value="Ribonuclease Inhibitor"/>
    <property type="match status" value="1"/>
</dbReference>
<feature type="compositionally biased region" description="Basic and acidic residues" evidence="12">
    <location>
        <begin position="399"/>
        <end position="414"/>
    </location>
</feature>
<feature type="domain" description="CS" evidence="13">
    <location>
        <begin position="463"/>
        <end position="561"/>
    </location>
</feature>
<evidence type="ECO:0000256" key="2">
    <source>
        <dbReference type="ARBA" id="ARBA00004496"/>
    </source>
</evidence>
<evidence type="ECO:0000313" key="15">
    <source>
        <dbReference type="Proteomes" id="UP001558613"/>
    </source>
</evidence>
<keyword evidence="4" id="KW-0433">Leucine-rich repeat</keyword>